<dbReference type="AlphaFoldDB" id="A0A174VPD9"/>
<reference evidence="2" key="3">
    <citation type="submission" date="2021-10" db="EMBL/GenBank/DDBJ databases">
        <title>Collection of gut derived symbiotic bacterial strains cultured from healthy donors.</title>
        <authorList>
            <person name="Lin H."/>
            <person name="Littmann E."/>
            <person name="Kohout C."/>
            <person name="Pamer E.G."/>
        </authorList>
    </citation>
    <scope>NUCLEOTIDE SEQUENCE</scope>
    <source>
        <strain evidence="2">DFI.1.167</strain>
    </source>
</reference>
<dbReference type="Proteomes" id="UP000266497">
    <property type="component" value="Unassembled WGS sequence"/>
</dbReference>
<dbReference type="Proteomes" id="UP000326091">
    <property type="component" value="Chromosome"/>
</dbReference>
<reference evidence="3 6" key="2">
    <citation type="submission" date="2019-09" db="EMBL/GenBank/DDBJ databases">
        <title>Commensal-derived Metabolites Govern Vibrio cholerae Pathogenesis in Host.</title>
        <authorList>
            <person name="Yoon S.S."/>
            <person name="Yoon M.Y."/>
        </authorList>
    </citation>
    <scope>NUCLEOTIDE SEQUENCE [LARGE SCALE GENOMIC DNA]</scope>
    <source>
        <strain evidence="3 6">VIC01</strain>
    </source>
</reference>
<reference evidence="4 5" key="1">
    <citation type="submission" date="2018-08" db="EMBL/GenBank/DDBJ databases">
        <title>A genome reference for cultivated species of the human gut microbiota.</title>
        <authorList>
            <person name="Zou Y."/>
            <person name="Xue W."/>
            <person name="Luo G."/>
        </authorList>
    </citation>
    <scope>NUCLEOTIDE SEQUENCE [LARGE SCALE GENOMIC DNA]</scope>
    <source>
        <strain evidence="4 5">AF25-30LB</strain>
    </source>
</reference>
<evidence type="ECO:0000256" key="1">
    <source>
        <dbReference type="SAM" id="MobiDB-lite"/>
    </source>
</evidence>
<dbReference type="RefSeq" id="WP_005847535.1">
    <property type="nucleotide sequence ID" value="NZ_AP025232.1"/>
</dbReference>
<dbReference type="EMBL" id="QRUD01000020">
    <property type="protein sequence ID" value="RGR40457.1"/>
    <property type="molecule type" value="Genomic_DNA"/>
</dbReference>
<accession>A0A174VPD9</accession>
<dbReference type="Proteomes" id="UP001199363">
    <property type="component" value="Unassembled WGS sequence"/>
</dbReference>
<dbReference type="EMBL" id="JAJCQG010000045">
    <property type="protein sequence ID" value="MCB7282155.1"/>
    <property type="molecule type" value="Genomic_DNA"/>
</dbReference>
<evidence type="ECO:0000313" key="4">
    <source>
        <dbReference type="EMBL" id="RGR40457.1"/>
    </source>
</evidence>
<dbReference type="EMBL" id="CP043529">
    <property type="protein sequence ID" value="QEW36797.1"/>
    <property type="molecule type" value="Genomic_DNA"/>
</dbReference>
<gene>
    <name evidence="4" type="ORF">DWY53_08540</name>
    <name evidence="2" type="ORF">LI282_14075</name>
    <name evidence="3" type="ORF">VIC01_02359</name>
</gene>
<sequence length="113" mass="13454">MKKQKKYEIISETDKVVTFKYDGAECSYAKACYSSIDEVIKEIDEERVREKEVDKRIASQRDTMTPEERERQDEADRVVFERWQDEANTNLYLTGVVDEDEDPDFNPFRKNND</sequence>
<feature type="region of interest" description="Disordered" evidence="1">
    <location>
        <begin position="53"/>
        <end position="75"/>
    </location>
</feature>
<evidence type="ECO:0000313" key="2">
    <source>
        <dbReference type="EMBL" id="MCB7282155.1"/>
    </source>
</evidence>
<evidence type="ECO:0000313" key="6">
    <source>
        <dbReference type="Proteomes" id="UP000326091"/>
    </source>
</evidence>
<evidence type="ECO:0000313" key="5">
    <source>
        <dbReference type="Proteomes" id="UP000266497"/>
    </source>
</evidence>
<evidence type="ECO:0000313" key="3">
    <source>
        <dbReference type="EMBL" id="QEW36797.1"/>
    </source>
</evidence>
<organism evidence="4 5">
    <name type="scientific">Phocaeicola vulgatus</name>
    <name type="common">Bacteroides vulgatus</name>
    <dbReference type="NCBI Taxonomy" id="821"/>
    <lineage>
        <taxon>Bacteria</taxon>
        <taxon>Pseudomonadati</taxon>
        <taxon>Bacteroidota</taxon>
        <taxon>Bacteroidia</taxon>
        <taxon>Bacteroidales</taxon>
        <taxon>Bacteroidaceae</taxon>
        <taxon>Phocaeicola</taxon>
    </lineage>
</organism>
<proteinExistence type="predicted"/>
<protein>
    <submittedName>
        <fullName evidence="4">Uncharacterized protein</fullName>
    </submittedName>
</protein>
<name>A0A174VPD9_PHOVU</name>